<dbReference type="AlphaFoldDB" id="A0A4V6D181"/>
<dbReference type="PANTHER" id="PTHR34788">
    <property type="entry name" value="F15I1.22"/>
    <property type="match status" value="1"/>
</dbReference>
<name>A0A4V6D181_SETVI</name>
<reference evidence="1" key="1">
    <citation type="submission" date="2019-03" db="EMBL/GenBank/DDBJ databases">
        <title>WGS assembly of Setaria viridis.</title>
        <authorList>
            <person name="Huang P."/>
            <person name="Jenkins J."/>
            <person name="Grimwood J."/>
            <person name="Barry K."/>
            <person name="Healey A."/>
            <person name="Mamidi S."/>
            <person name="Sreedasyam A."/>
            <person name="Shu S."/>
            <person name="Feldman M."/>
            <person name="Wu J."/>
            <person name="Yu Y."/>
            <person name="Chen C."/>
            <person name="Johnson J."/>
            <person name="Rokhsar D."/>
            <person name="Baxter I."/>
            <person name="Schmutz J."/>
            <person name="Brutnell T."/>
            <person name="Kellogg E."/>
        </authorList>
    </citation>
    <scope>NUCLEOTIDE SEQUENCE [LARGE SCALE GENOMIC DNA]</scope>
</reference>
<evidence type="ECO:0000313" key="1">
    <source>
        <dbReference type="EMBL" id="TKV93615.1"/>
    </source>
</evidence>
<protein>
    <submittedName>
        <fullName evidence="1">Uncharacterized protein</fullName>
    </submittedName>
</protein>
<gene>
    <name evidence="1" type="ORF">SEVIR_9G237300v2</name>
</gene>
<proteinExistence type="predicted"/>
<sequence length="100" mass="11187">MRGLRQMVSGHAVASRAPWMALQGKGRRRRKMAVARLGGDVRPRRRFLGTALRRLHLRWRLAAMYRRALRRLRAACASGAVQRILEGAALVGAARLDAGF</sequence>
<dbReference type="PANTHER" id="PTHR34788:SF4">
    <property type="entry name" value="F15I1.22"/>
    <property type="match status" value="1"/>
</dbReference>
<keyword evidence="2" id="KW-1185">Reference proteome</keyword>
<dbReference type="Proteomes" id="UP000298652">
    <property type="component" value="Chromosome 9"/>
</dbReference>
<accession>A0A4V6D181</accession>
<dbReference type="OMA" id="APWMALQ"/>
<evidence type="ECO:0000313" key="2">
    <source>
        <dbReference type="Proteomes" id="UP000298652"/>
    </source>
</evidence>
<dbReference type="Gramene" id="TKV93615">
    <property type="protein sequence ID" value="TKV93615"/>
    <property type="gene ID" value="SEVIR_9G237300v2"/>
</dbReference>
<organism evidence="1 2">
    <name type="scientific">Setaria viridis</name>
    <name type="common">Green bristlegrass</name>
    <name type="synonym">Setaria italica subsp. viridis</name>
    <dbReference type="NCBI Taxonomy" id="4556"/>
    <lineage>
        <taxon>Eukaryota</taxon>
        <taxon>Viridiplantae</taxon>
        <taxon>Streptophyta</taxon>
        <taxon>Embryophyta</taxon>
        <taxon>Tracheophyta</taxon>
        <taxon>Spermatophyta</taxon>
        <taxon>Magnoliopsida</taxon>
        <taxon>Liliopsida</taxon>
        <taxon>Poales</taxon>
        <taxon>Poaceae</taxon>
        <taxon>PACMAD clade</taxon>
        <taxon>Panicoideae</taxon>
        <taxon>Panicodae</taxon>
        <taxon>Paniceae</taxon>
        <taxon>Cenchrinae</taxon>
        <taxon>Setaria</taxon>
    </lineage>
</organism>
<dbReference type="EMBL" id="CM016560">
    <property type="protein sequence ID" value="TKV93615.1"/>
    <property type="molecule type" value="Genomic_DNA"/>
</dbReference>